<dbReference type="AlphaFoldDB" id="A0A562LL92"/>
<proteinExistence type="predicted"/>
<feature type="region of interest" description="Disordered" evidence="1">
    <location>
        <begin position="82"/>
        <end position="106"/>
    </location>
</feature>
<keyword evidence="3" id="KW-1185">Reference proteome</keyword>
<comment type="caution">
    <text evidence="2">The sequence shown here is derived from an EMBL/GenBank/DDBJ whole genome shotgun (WGS) entry which is preliminary data.</text>
</comment>
<gene>
    <name evidence="2" type="ORF">IQ17_01201</name>
</gene>
<sequence length="123" mass="13783">MDDDRQVAQESVATQKVEVPAPNRGESTLETGWLNRAIKDALEDDTPLSRSPVDLRAVAEMTMTAEQESPIKQPALYSRKRTTHLRVHPSPPLPDGQNLGPLLDGSENERDAWQALRWMNNRA</sequence>
<name>A0A562LL92_9BRAD</name>
<evidence type="ECO:0000313" key="3">
    <source>
        <dbReference type="Proteomes" id="UP000317176"/>
    </source>
</evidence>
<dbReference type="Proteomes" id="UP000317176">
    <property type="component" value="Unassembled WGS sequence"/>
</dbReference>
<organism evidence="2 3">
    <name type="scientific">Bradyrhizobium daqingense</name>
    <dbReference type="NCBI Taxonomy" id="993502"/>
    <lineage>
        <taxon>Bacteria</taxon>
        <taxon>Pseudomonadati</taxon>
        <taxon>Pseudomonadota</taxon>
        <taxon>Alphaproteobacteria</taxon>
        <taxon>Hyphomicrobiales</taxon>
        <taxon>Nitrobacteraceae</taxon>
        <taxon>Bradyrhizobium</taxon>
    </lineage>
</organism>
<feature type="region of interest" description="Disordered" evidence="1">
    <location>
        <begin position="1"/>
        <end position="27"/>
    </location>
</feature>
<reference evidence="2 3" key="1">
    <citation type="journal article" date="2015" name="Stand. Genomic Sci.">
        <title>Genomic Encyclopedia of Bacterial and Archaeal Type Strains, Phase III: the genomes of soil and plant-associated and newly described type strains.</title>
        <authorList>
            <person name="Whitman W.B."/>
            <person name="Woyke T."/>
            <person name="Klenk H.P."/>
            <person name="Zhou Y."/>
            <person name="Lilburn T.G."/>
            <person name="Beck B.J."/>
            <person name="De Vos P."/>
            <person name="Vandamme P."/>
            <person name="Eisen J.A."/>
            <person name="Garrity G."/>
            <person name="Hugenholtz P."/>
            <person name="Kyrpides N.C."/>
        </authorList>
    </citation>
    <scope>NUCLEOTIDE SEQUENCE [LARGE SCALE GENOMIC DNA]</scope>
    <source>
        <strain evidence="2 3">CGMCC 1.10947</strain>
    </source>
</reference>
<accession>A0A562LL92</accession>
<evidence type="ECO:0000256" key="1">
    <source>
        <dbReference type="SAM" id="MobiDB-lite"/>
    </source>
</evidence>
<dbReference type="EMBL" id="VLKL01000003">
    <property type="protein sequence ID" value="TWI08387.1"/>
    <property type="molecule type" value="Genomic_DNA"/>
</dbReference>
<protein>
    <submittedName>
        <fullName evidence="2">Uncharacterized protein</fullName>
    </submittedName>
</protein>
<evidence type="ECO:0000313" key="2">
    <source>
        <dbReference type="EMBL" id="TWI08387.1"/>
    </source>
</evidence>